<dbReference type="Proteomes" id="UP000245768">
    <property type="component" value="Unassembled WGS sequence"/>
</dbReference>
<accession>A0A316YD90</accession>
<evidence type="ECO:0000313" key="6">
    <source>
        <dbReference type="EMBL" id="PWN87387.1"/>
    </source>
</evidence>
<organism evidence="6 7">
    <name type="scientific">Acaromyces ingoldii</name>
    <dbReference type="NCBI Taxonomy" id="215250"/>
    <lineage>
        <taxon>Eukaryota</taxon>
        <taxon>Fungi</taxon>
        <taxon>Dikarya</taxon>
        <taxon>Basidiomycota</taxon>
        <taxon>Ustilaginomycotina</taxon>
        <taxon>Exobasidiomycetes</taxon>
        <taxon>Exobasidiales</taxon>
        <taxon>Cryptobasidiaceae</taxon>
        <taxon>Acaromyces</taxon>
    </lineage>
</organism>
<dbReference type="RefSeq" id="XP_025374585.1">
    <property type="nucleotide sequence ID" value="XM_025519369.1"/>
</dbReference>
<comment type="cofactor">
    <cofactor evidence="1">
        <name>FAD</name>
        <dbReference type="ChEBI" id="CHEBI:57692"/>
    </cofactor>
</comment>
<evidence type="ECO:0000313" key="7">
    <source>
        <dbReference type="Proteomes" id="UP000245768"/>
    </source>
</evidence>
<gene>
    <name evidence="6" type="ORF">FA10DRAFT_245153</name>
</gene>
<dbReference type="InParanoid" id="A0A316YD90"/>
<dbReference type="NCBIfam" id="NF006130">
    <property type="entry name" value="PRK08274.1"/>
    <property type="match status" value="1"/>
</dbReference>
<reference evidence="6 7" key="1">
    <citation type="journal article" date="2018" name="Mol. Biol. Evol.">
        <title>Broad Genomic Sampling Reveals a Smut Pathogenic Ancestry of the Fungal Clade Ustilaginomycotina.</title>
        <authorList>
            <person name="Kijpornyongpan T."/>
            <person name="Mondo S.J."/>
            <person name="Barry K."/>
            <person name="Sandor L."/>
            <person name="Lee J."/>
            <person name="Lipzen A."/>
            <person name="Pangilinan J."/>
            <person name="LaButti K."/>
            <person name="Hainaut M."/>
            <person name="Henrissat B."/>
            <person name="Grigoriev I.V."/>
            <person name="Spatafora J.W."/>
            <person name="Aime M.C."/>
        </authorList>
    </citation>
    <scope>NUCLEOTIDE SEQUENCE [LARGE SCALE GENOMIC DNA]</scope>
    <source>
        <strain evidence="6 7">MCA 4198</strain>
    </source>
</reference>
<proteinExistence type="predicted"/>
<dbReference type="Gene3D" id="3.50.50.60">
    <property type="entry name" value="FAD/NAD(P)-binding domain"/>
    <property type="match status" value="1"/>
</dbReference>
<dbReference type="Gene3D" id="3.90.700.10">
    <property type="entry name" value="Succinate dehydrogenase/fumarate reductase flavoprotein, catalytic domain"/>
    <property type="match status" value="1"/>
</dbReference>
<dbReference type="GeneID" id="37041285"/>
<keyword evidence="3" id="KW-0274">FAD</keyword>
<evidence type="ECO:0000256" key="1">
    <source>
        <dbReference type="ARBA" id="ARBA00001974"/>
    </source>
</evidence>
<evidence type="ECO:0000256" key="2">
    <source>
        <dbReference type="ARBA" id="ARBA00022630"/>
    </source>
</evidence>
<protein>
    <submittedName>
        <fullName evidence="6">FAD/NAD(P)-binding domain-containing protein</fullName>
    </submittedName>
</protein>
<evidence type="ECO:0000256" key="4">
    <source>
        <dbReference type="ARBA" id="ARBA00023002"/>
    </source>
</evidence>
<dbReference type="InterPro" id="IPR003953">
    <property type="entry name" value="FAD-dep_OxRdtase_2_FAD-bd"/>
</dbReference>
<evidence type="ECO:0000256" key="3">
    <source>
        <dbReference type="ARBA" id="ARBA00022827"/>
    </source>
</evidence>
<dbReference type="InterPro" id="IPR027477">
    <property type="entry name" value="Succ_DH/fumarate_Rdtase_cat_sf"/>
</dbReference>
<dbReference type="PANTHER" id="PTHR43400:SF7">
    <property type="entry name" value="FAD-DEPENDENT OXIDOREDUCTASE 2 FAD BINDING DOMAIN-CONTAINING PROTEIN"/>
    <property type="match status" value="1"/>
</dbReference>
<name>A0A316YD90_9BASI</name>
<dbReference type="SUPFAM" id="SSF51905">
    <property type="entry name" value="FAD/NAD(P)-binding domain"/>
    <property type="match status" value="1"/>
</dbReference>
<dbReference type="GO" id="GO:0016491">
    <property type="term" value="F:oxidoreductase activity"/>
    <property type="evidence" value="ECO:0007669"/>
    <property type="project" value="UniProtKB-KW"/>
</dbReference>
<sequence>MLEKAPEEQKGGNTFYTAGAYRCAIPSPALDSLLSIPVHNVAESVQPESDREPLYGAGDFRADMERVTKGECDEGLTTALVEGSWDAVRWLSQRHGVRFRLSYERQAYSVEGKFRFWGGLFLSTQGGGKGLVEQQHASVRRNGIRVLYNVHVTGLVTRFDGTAVEGVDVCLADGRRGWIEATGGVVLACGGFESDRDKRARHLGPSWLAAHVRGTPHNTGDFLSLVEPVRAKLSGEASFGGCHATCWDALTDADIGDANLTNQFTKSGYPLGIIVNRQGRRFVDEGEDMRNYTYAKIGKAILDQPRSIGIQIYDSKTIPLLRREEYASGIVKRPIEADTLEELAKRLKLQDAEAEAAFLEEIHNFNAAVRSFERDNGDRKFDPSVRDGRGTAELPIPKSNWAQQINKGPFLAVETTCGITFTFGGLSIDPMTASVLSAKDEGASIEGLYAAGECTGGLFYHNYPGGSGLTSGTVFGRKAGRSAALAALEKQ</sequence>
<dbReference type="STRING" id="215250.A0A316YD90"/>
<feature type="domain" description="FAD-dependent oxidoreductase 2 FAD-binding" evidence="5">
    <location>
        <begin position="61"/>
        <end position="467"/>
    </location>
</feature>
<dbReference type="InterPro" id="IPR050315">
    <property type="entry name" value="FAD-oxidoreductase_2"/>
</dbReference>
<keyword evidence="7" id="KW-1185">Reference proteome</keyword>
<dbReference type="InterPro" id="IPR036188">
    <property type="entry name" value="FAD/NAD-bd_sf"/>
</dbReference>
<dbReference type="SUPFAM" id="SSF56425">
    <property type="entry name" value="Succinate dehydrogenase/fumarate reductase flavoprotein, catalytic domain"/>
    <property type="match status" value="1"/>
</dbReference>
<dbReference type="EMBL" id="KZ819640">
    <property type="protein sequence ID" value="PWN87387.1"/>
    <property type="molecule type" value="Genomic_DNA"/>
</dbReference>
<dbReference type="OrthoDB" id="7777654at2759"/>
<keyword evidence="2" id="KW-0285">Flavoprotein</keyword>
<evidence type="ECO:0000259" key="5">
    <source>
        <dbReference type="Pfam" id="PF00890"/>
    </source>
</evidence>
<dbReference type="AlphaFoldDB" id="A0A316YD90"/>
<dbReference type="PANTHER" id="PTHR43400">
    <property type="entry name" value="FUMARATE REDUCTASE"/>
    <property type="match status" value="1"/>
</dbReference>
<keyword evidence="4" id="KW-0560">Oxidoreductase</keyword>
<dbReference type="Pfam" id="PF00890">
    <property type="entry name" value="FAD_binding_2"/>
    <property type="match status" value="1"/>
</dbReference>